<feature type="region of interest" description="Disordered" evidence="14">
    <location>
        <begin position="355"/>
        <end position="377"/>
    </location>
</feature>
<keyword evidence="5" id="KW-0004">4Fe-4S</keyword>
<keyword evidence="6" id="KW-0479">Metal-binding</keyword>
<evidence type="ECO:0000256" key="3">
    <source>
        <dbReference type="ARBA" id="ARBA00012045"/>
    </source>
</evidence>
<comment type="catalytic activity">
    <reaction evidence="1 13">
        <text>Hydrolyzes free adenine bases from 7,8-dihydro-8-oxoguanine:adenine mismatched double-stranded DNA, leaving an apurinic site.</text>
        <dbReference type="EC" id="3.2.2.31"/>
    </reaction>
</comment>
<evidence type="ECO:0000256" key="1">
    <source>
        <dbReference type="ARBA" id="ARBA00000843"/>
    </source>
</evidence>
<evidence type="ECO:0000256" key="5">
    <source>
        <dbReference type="ARBA" id="ARBA00022485"/>
    </source>
</evidence>
<dbReference type="GO" id="GO:0051539">
    <property type="term" value="F:4 iron, 4 sulfur cluster binding"/>
    <property type="evidence" value="ECO:0007669"/>
    <property type="project" value="UniProtKB-UniRule"/>
</dbReference>
<organism evidence="16 17">
    <name type="scientific">Delitschia confertaspora ATCC 74209</name>
    <dbReference type="NCBI Taxonomy" id="1513339"/>
    <lineage>
        <taxon>Eukaryota</taxon>
        <taxon>Fungi</taxon>
        <taxon>Dikarya</taxon>
        <taxon>Ascomycota</taxon>
        <taxon>Pezizomycotina</taxon>
        <taxon>Dothideomycetes</taxon>
        <taxon>Pleosporomycetidae</taxon>
        <taxon>Pleosporales</taxon>
        <taxon>Delitschiaceae</taxon>
        <taxon>Delitschia</taxon>
    </lineage>
</organism>
<dbReference type="GO" id="GO:0005634">
    <property type="term" value="C:nucleus"/>
    <property type="evidence" value="ECO:0007669"/>
    <property type="project" value="TreeGrafter"/>
</dbReference>
<dbReference type="GO" id="GO:0046872">
    <property type="term" value="F:metal ion binding"/>
    <property type="evidence" value="ECO:0007669"/>
    <property type="project" value="UniProtKB-UniRule"/>
</dbReference>
<evidence type="ECO:0000256" key="4">
    <source>
        <dbReference type="ARBA" id="ARBA00022023"/>
    </source>
</evidence>
<dbReference type="GO" id="GO:0035485">
    <property type="term" value="F:adenine/guanine mispair binding"/>
    <property type="evidence" value="ECO:0007669"/>
    <property type="project" value="TreeGrafter"/>
</dbReference>
<dbReference type="GO" id="GO:0032357">
    <property type="term" value="F:oxidized purine DNA binding"/>
    <property type="evidence" value="ECO:0007669"/>
    <property type="project" value="TreeGrafter"/>
</dbReference>
<dbReference type="GO" id="GO:0006298">
    <property type="term" value="P:mismatch repair"/>
    <property type="evidence" value="ECO:0007669"/>
    <property type="project" value="TreeGrafter"/>
</dbReference>
<dbReference type="PANTHER" id="PTHR42944:SF1">
    <property type="entry name" value="ADENINE DNA GLYCOSYLASE"/>
    <property type="match status" value="1"/>
</dbReference>
<dbReference type="SMART" id="SM00478">
    <property type="entry name" value="ENDO3c"/>
    <property type="match status" value="1"/>
</dbReference>
<dbReference type="InterPro" id="IPR011257">
    <property type="entry name" value="DNA_glycosylase"/>
</dbReference>
<dbReference type="Gene3D" id="3.90.79.10">
    <property type="entry name" value="Nucleoside Triphosphate Pyrophosphohydrolase"/>
    <property type="match status" value="1"/>
</dbReference>
<keyword evidence="17" id="KW-1185">Reference proteome</keyword>
<dbReference type="InterPro" id="IPR023170">
    <property type="entry name" value="HhH_base_excis_C"/>
</dbReference>
<evidence type="ECO:0000256" key="10">
    <source>
        <dbReference type="ARBA" id="ARBA00023014"/>
    </source>
</evidence>
<dbReference type="CDD" id="cd00056">
    <property type="entry name" value="ENDO3c"/>
    <property type="match status" value="1"/>
</dbReference>
<evidence type="ECO:0000256" key="13">
    <source>
        <dbReference type="RuleBase" id="RU365096"/>
    </source>
</evidence>
<comment type="similarity">
    <text evidence="2 13">Belongs to the Nth/MutY family.</text>
</comment>
<dbReference type="Pfam" id="PF14815">
    <property type="entry name" value="NUDIX_4"/>
    <property type="match status" value="1"/>
</dbReference>
<dbReference type="Pfam" id="PF00730">
    <property type="entry name" value="HhH-GPD"/>
    <property type="match status" value="1"/>
</dbReference>
<evidence type="ECO:0000256" key="8">
    <source>
        <dbReference type="ARBA" id="ARBA00022801"/>
    </source>
</evidence>
<proteinExistence type="inferred from homology"/>
<dbReference type="PROSITE" id="PS00764">
    <property type="entry name" value="ENDONUCLEASE_III_1"/>
    <property type="match status" value="1"/>
</dbReference>
<keyword evidence="10" id="KW-0411">Iron-sulfur</keyword>
<dbReference type="SMART" id="SM00525">
    <property type="entry name" value="FES"/>
    <property type="match status" value="1"/>
</dbReference>
<dbReference type="OrthoDB" id="10248838at2759"/>
<dbReference type="CDD" id="cd03431">
    <property type="entry name" value="NUDIX_DNA_Glycosylase_C-MutY"/>
    <property type="match status" value="1"/>
</dbReference>
<dbReference type="InterPro" id="IPR029119">
    <property type="entry name" value="MutY_C"/>
</dbReference>
<dbReference type="SUPFAM" id="SSF48150">
    <property type="entry name" value="DNA-glycosylase"/>
    <property type="match status" value="1"/>
</dbReference>
<keyword evidence="7 13" id="KW-0227">DNA damage</keyword>
<dbReference type="PANTHER" id="PTHR42944">
    <property type="entry name" value="ADENINE DNA GLYCOSYLASE"/>
    <property type="match status" value="1"/>
</dbReference>
<dbReference type="InterPro" id="IPR003265">
    <property type="entry name" value="HhH-GPD_domain"/>
</dbReference>
<dbReference type="GO" id="GO:0034039">
    <property type="term" value="F:8-oxo-7,8-dihydroguanine DNA N-glycosylase activity"/>
    <property type="evidence" value="ECO:0007669"/>
    <property type="project" value="TreeGrafter"/>
</dbReference>
<dbReference type="Pfam" id="PF00633">
    <property type="entry name" value="HHH"/>
    <property type="match status" value="1"/>
</dbReference>
<reference evidence="16" key="1">
    <citation type="journal article" date="2020" name="Stud. Mycol.">
        <title>101 Dothideomycetes genomes: a test case for predicting lifestyles and emergence of pathogens.</title>
        <authorList>
            <person name="Haridas S."/>
            <person name="Albert R."/>
            <person name="Binder M."/>
            <person name="Bloem J."/>
            <person name="Labutti K."/>
            <person name="Salamov A."/>
            <person name="Andreopoulos B."/>
            <person name="Baker S."/>
            <person name="Barry K."/>
            <person name="Bills G."/>
            <person name="Bluhm B."/>
            <person name="Cannon C."/>
            <person name="Castanera R."/>
            <person name="Culley D."/>
            <person name="Daum C."/>
            <person name="Ezra D."/>
            <person name="Gonzalez J."/>
            <person name="Henrissat B."/>
            <person name="Kuo A."/>
            <person name="Liang C."/>
            <person name="Lipzen A."/>
            <person name="Lutzoni F."/>
            <person name="Magnuson J."/>
            <person name="Mondo S."/>
            <person name="Nolan M."/>
            <person name="Ohm R."/>
            <person name="Pangilinan J."/>
            <person name="Park H.-J."/>
            <person name="Ramirez L."/>
            <person name="Alfaro M."/>
            <person name="Sun H."/>
            <person name="Tritt A."/>
            <person name="Yoshinaga Y."/>
            <person name="Zwiers L.-H."/>
            <person name="Turgeon B."/>
            <person name="Goodwin S."/>
            <person name="Spatafora J."/>
            <person name="Crous P."/>
            <person name="Grigoriev I."/>
        </authorList>
    </citation>
    <scope>NUCLEOTIDE SEQUENCE</scope>
    <source>
        <strain evidence="16">ATCC 74209</strain>
    </source>
</reference>
<dbReference type="SUPFAM" id="SSF55811">
    <property type="entry name" value="Nudix"/>
    <property type="match status" value="1"/>
</dbReference>
<dbReference type="FunFam" id="1.10.340.30:FF:000002">
    <property type="entry name" value="Adenine DNA glycosylase"/>
    <property type="match status" value="1"/>
</dbReference>
<evidence type="ECO:0000259" key="15">
    <source>
        <dbReference type="SMART" id="SM00478"/>
    </source>
</evidence>
<accession>A0A9P4JUE3</accession>
<dbReference type="InterPro" id="IPR044298">
    <property type="entry name" value="MIG/MutY"/>
</dbReference>
<comment type="cofactor">
    <cofactor evidence="13">
        <name>[4Fe-4S] cluster</name>
        <dbReference type="ChEBI" id="CHEBI:49883"/>
    </cofactor>
    <text evidence="13">Binds 1 [4Fe-4S] cluster.</text>
</comment>
<feature type="domain" description="HhH-GPD" evidence="15">
    <location>
        <begin position="118"/>
        <end position="296"/>
    </location>
</feature>
<dbReference type="AlphaFoldDB" id="A0A9P4JUE3"/>
<sequence length="594" mass="65915">MSKNLNTNAKRVSKSPRVKKKTKPHDGLDDSGFPKPTELSAAAIPPSRAHGASYHYPLLMSQLETCDPLLKWFDSVEDERCMPWRRDWIDPERFDGSDDELQEALAKRAYEVWVSEIMLQQTRVQTVIPYYNHWLSRWPTIQSLSEASHDDVLSVWKGLGYYSRATRLHQGAQAVIAQSQSSTSAESKICPIPDSPEKLQNIPGIGRYTAGAISSIAFGNAAAVVDGNVCRVLSRQLGLWVDVKERAHVERLWSVAEGLVRHVSSNDPQGETGTWEEKKSAIPGKWNQALMELGSTVCVPLKPKCGECPIRASCRAYAEGEALMEKDATRTHIFAPLEDACSYCGDIDIEDIEVANEDDGDSSASPPRKRRKREKEPRAAISKYFTSHKCDGIADSISGGLVQEASGPRSSCSACSRSISIRNYCSLFPKKVSKKPRTEKEGIICIIELRCTGKAGSSEYLIEKRPANGLLASLWQFPLIDITGSQPSSTKSHQSSAEQCLSSLGIKPSNTSTVQHTAELGTIVHLLTHIKLTMHVHSLVVVADDKERVSIMEDEVLQRKWVVREAVENETLSTGMRKCWKLYKNSPKQNLNPE</sequence>
<evidence type="ECO:0000256" key="14">
    <source>
        <dbReference type="SAM" id="MobiDB-lite"/>
    </source>
</evidence>
<protein>
    <recommendedName>
        <fullName evidence="4 13">Adenine DNA glycosylase</fullName>
        <ecNumber evidence="3 13">3.2.2.31</ecNumber>
    </recommendedName>
</protein>
<keyword evidence="11" id="KW-0234">DNA repair</keyword>
<feature type="region of interest" description="Disordered" evidence="14">
    <location>
        <begin position="1"/>
        <end position="42"/>
    </location>
</feature>
<evidence type="ECO:0000256" key="6">
    <source>
        <dbReference type="ARBA" id="ARBA00022723"/>
    </source>
</evidence>
<keyword evidence="8" id="KW-0378">Hydrolase</keyword>
<evidence type="ECO:0000313" key="16">
    <source>
        <dbReference type="EMBL" id="KAF2205756.1"/>
    </source>
</evidence>
<gene>
    <name evidence="16" type="ORF">GQ43DRAFT_406864</name>
</gene>
<feature type="compositionally biased region" description="Basic residues" evidence="14">
    <location>
        <begin position="11"/>
        <end position="23"/>
    </location>
</feature>
<dbReference type="InterPro" id="IPR004035">
    <property type="entry name" value="Endouclease-III_FeS-bd_BS"/>
</dbReference>
<keyword evidence="12 13" id="KW-0326">Glycosidase</keyword>
<dbReference type="EMBL" id="ML993850">
    <property type="protein sequence ID" value="KAF2205756.1"/>
    <property type="molecule type" value="Genomic_DNA"/>
</dbReference>
<comment type="function">
    <text evidence="13">Adenine glycosylase active on G-A mispairs.</text>
</comment>
<evidence type="ECO:0000256" key="12">
    <source>
        <dbReference type="ARBA" id="ARBA00023295"/>
    </source>
</evidence>
<evidence type="ECO:0000256" key="11">
    <source>
        <dbReference type="ARBA" id="ARBA00023204"/>
    </source>
</evidence>
<dbReference type="EC" id="3.2.2.31" evidence="3 13"/>
<comment type="caution">
    <text evidence="16">The sequence shown here is derived from an EMBL/GenBank/DDBJ whole genome shotgun (WGS) entry which is preliminary data.</text>
</comment>
<dbReference type="InterPro" id="IPR000445">
    <property type="entry name" value="HhH_motif"/>
</dbReference>
<name>A0A9P4JUE3_9PLEO</name>
<evidence type="ECO:0000256" key="9">
    <source>
        <dbReference type="ARBA" id="ARBA00023004"/>
    </source>
</evidence>
<evidence type="ECO:0000256" key="7">
    <source>
        <dbReference type="ARBA" id="ARBA00022763"/>
    </source>
</evidence>
<keyword evidence="9 13" id="KW-0408">Iron</keyword>
<dbReference type="GO" id="GO:0006285">
    <property type="term" value="P:base-excision repair, AP site formation"/>
    <property type="evidence" value="ECO:0007669"/>
    <property type="project" value="UniProtKB-ARBA"/>
</dbReference>
<dbReference type="InterPro" id="IPR003651">
    <property type="entry name" value="Endonuclease3_FeS-loop_motif"/>
</dbReference>
<dbReference type="Gene3D" id="1.10.340.30">
    <property type="entry name" value="Hypothetical protein, domain 2"/>
    <property type="match status" value="1"/>
</dbReference>
<evidence type="ECO:0000256" key="2">
    <source>
        <dbReference type="ARBA" id="ARBA00008343"/>
    </source>
</evidence>
<dbReference type="Proteomes" id="UP000799536">
    <property type="component" value="Unassembled WGS sequence"/>
</dbReference>
<dbReference type="GO" id="GO:0000701">
    <property type="term" value="F:purine-specific mismatch base pair DNA N-glycosylase activity"/>
    <property type="evidence" value="ECO:0007669"/>
    <property type="project" value="UniProtKB-EC"/>
</dbReference>
<dbReference type="Gene3D" id="1.10.1670.10">
    <property type="entry name" value="Helix-hairpin-Helix base-excision DNA repair enzymes (C-terminal)"/>
    <property type="match status" value="1"/>
</dbReference>
<evidence type="ECO:0000313" key="17">
    <source>
        <dbReference type="Proteomes" id="UP000799536"/>
    </source>
</evidence>
<dbReference type="InterPro" id="IPR015797">
    <property type="entry name" value="NUDIX_hydrolase-like_dom_sf"/>
</dbReference>